<dbReference type="Proteomes" id="UP000593758">
    <property type="component" value="Chromosome"/>
</dbReference>
<sequence length="99" mass="10736">MVLLLVLSSIGYLVWHVIQWTEPFVEAMDACARSGQAELVCLTGTDARRWFYLPLAAVVAAWSLAAGARMEGKQGRTRGFLYAIAGFAILGLSAWQSAS</sequence>
<feature type="transmembrane region" description="Helical" evidence="1">
    <location>
        <begin position="80"/>
        <end position="98"/>
    </location>
</feature>
<keyword evidence="1" id="KW-0472">Membrane</keyword>
<evidence type="ECO:0000313" key="3">
    <source>
        <dbReference type="Proteomes" id="UP000593758"/>
    </source>
</evidence>
<dbReference type="EMBL" id="CP063169">
    <property type="protein sequence ID" value="QOR69615.1"/>
    <property type="molecule type" value="Genomic_DNA"/>
</dbReference>
<accession>A0A7M1SQ81</accession>
<dbReference type="KEGG" id="halt:IM660_13125"/>
<organism evidence="2 3">
    <name type="scientific">Ruania alkalisoli</name>
    <dbReference type="NCBI Taxonomy" id="2779775"/>
    <lineage>
        <taxon>Bacteria</taxon>
        <taxon>Bacillati</taxon>
        <taxon>Actinomycetota</taxon>
        <taxon>Actinomycetes</taxon>
        <taxon>Micrococcales</taxon>
        <taxon>Ruaniaceae</taxon>
        <taxon>Ruania</taxon>
    </lineage>
</organism>
<reference evidence="2 3" key="1">
    <citation type="submission" date="2020-10" db="EMBL/GenBank/DDBJ databases">
        <title>Haloactinobacterium sp. RN3S43, a bacterium isolated from saline soil.</title>
        <authorList>
            <person name="Sun J.-Q."/>
        </authorList>
    </citation>
    <scope>NUCLEOTIDE SEQUENCE [LARGE SCALE GENOMIC DNA]</scope>
    <source>
        <strain evidence="2 3">RN3S43</strain>
    </source>
</reference>
<feature type="transmembrane region" description="Helical" evidence="1">
    <location>
        <begin position="51"/>
        <end position="68"/>
    </location>
</feature>
<dbReference type="AlphaFoldDB" id="A0A7M1SQ81"/>
<evidence type="ECO:0000313" key="2">
    <source>
        <dbReference type="EMBL" id="QOR69615.1"/>
    </source>
</evidence>
<dbReference type="RefSeq" id="WP_193496120.1">
    <property type="nucleotide sequence ID" value="NZ_CP063169.1"/>
</dbReference>
<evidence type="ECO:0000256" key="1">
    <source>
        <dbReference type="SAM" id="Phobius"/>
    </source>
</evidence>
<protein>
    <submittedName>
        <fullName evidence="2">Uncharacterized protein</fullName>
    </submittedName>
</protein>
<keyword evidence="3" id="KW-1185">Reference proteome</keyword>
<name>A0A7M1SQ81_9MICO</name>
<gene>
    <name evidence="2" type="ORF">IM660_13125</name>
</gene>
<proteinExistence type="predicted"/>
<keyword evidence="1" id="KW-1133">Transmembrane helix</keyword>
<keyword evidence="1" id="KW-0812">Transmembrane</keyword>